<feature type="binding site" evidence="2">
    <location>
        <begin position="429"/>
        <end position="430"/>
    </location>
    <ligand>
        <name>L-glutamate</name>
        <dbReference type="ChEBI" id="CHEBI:29985"/>
    </ligand>
</feature>
<protein>
    <submittedName>
        <fullName evidence="4">Gamma-glutamyltranspeptidase</fullName>
    </submittedName>
</protein>
<dbReference type="Gene3D" id="3.60.20.40">
    <property type="match status" value="1"/>
</dbReference>
<accession>A0A166IF24</accession>
<dbReference type="STRING" id="436010.A0A166IF24"/>
<evidence type="ECO:0000256" key="1">
    <source>
        <dbReference type="PIRSR" id="PIRSR600101-1"/>
    </source>
</evidence>
<dbReference type="Gene3D" id="1.10.246.130">
    <property type="match status" value="1"/>
</dbReference>
<gene>
    <name evidence="4" type="ORF">FIBSPDRAFT_920052</name>
</gene>
<feature type="signal peptide" evidence="3">
    <location>
        <begin position="1"/>
        <end position="19"/>
    </location>
</feature>
<dbReference type="GO" id="GO:0036374">
    <property type="term" value="F:glutathione hydrolase activity"/>
    <property type="evidence" value="ECO:0007669"/>
    <property type="project" value="InterPro"/>
</dbReference>
<evidence type="ECO:0000256" key="3">
    <source>
        <dbReference type="SAM" id="SignalP"/>
    </source>
</evidence>
<dbReference type="GO" id="GO:0005886">
    <property type="term" value="C:plasma membrane"/>
    <property type="evidence" value="ECO:0007669"/>
    <property type="project" value="TreeGrafter"/>
</dbReference>
<keyword evidence="3" id="KW-0732">Signal</keyword>
<dbReference type="PRINTS" id="PR01210">
    <property type="entry name" value="GGTRANSPTASE"/>
</dbReference>
<dbReference type="InterPro" id="IPR043138">
    <property type="entry name" value="GGT_lsub"/>
</dbReference>
<name>A0A166IF24_9AGAM</name>
<feature type="chain" id="PRO_5007875214" evidence="3">
    <location>
        <begin position="20"/>
        <end position="537"/>
    </location>
</feature>
<dbReference type="SUPFAM" id="SSF56235">
    <property type="entry name" value="N-terminal nucleophile aminohydrolases (Ntn hydrolases)"/>
    <property type="match status" value="1"/>
</dbReference>
<dbReference type="GO" id="GO:0006751">
    <property type="term" value="P:glutathione catabolic process"/>
    <property type="evidence" value="ECO:0007669"/>
    <property type="project" value="InterPro"/>
</dbReference>
<dbReference type="PANTHER" id="PTHR11686">
    <property type="entry name" value="GAMMA GLUTAMYL TRANSPEPTIDASE"/>
    <property type="match status" value="1"/>
</dbReference>
<dbReference type="AlphaFoldDB" id="A0A166IF24"/>
<reference evidence="4" key="1">
    <citation type="journal article" date="2016" name="Mol. Biol. Evol.">
        <title>Comparative Genomics of Early-Diverging Mushroom-Forming Fungi Provides Insights into the Origins of Lignocellulose Decay Capabilities.</title>
        <authorList>
            <person name="Nagy L.G."/>
            <person name="Riley R."/>
            <person name="Tritt A."/>
            <person name="Adam C."/>
            <person name="Daum C."/>
            <person name="Floudas D."/>
            <person name="Sun H."/>
            <person name="Yadav J.S."/>
            <person name="Pangilinan J."/>
            <person name="Larsson K.H."/>
            <person name="Matsuura K."/>
            <person name="Barry K."/>
            <person name="Labutti K."/>
            <person name="Kuo R."/>
            <person name="Ohm R.A."/>
            <person name="Bhattacharya S.S."/>
            <person name="Shirouzu T."/>
            <person name="Yoshinaga Y."/>
            <person name="Martin F.M."/>
            <person name="Grigoriev I.V."/>
            <person name="Hibbett D.S."/>
        </authorList>
    </citation>
    <scope>NUCLEOTIDE SEQUENCE [LARGE SCALE GENOMIC DNA]</scope>
    <source>
        <strain evidence="4">CBS 109695</strain>
    </source>
</reference>
<dbReference type="PANTHER" id="PTHR11686:SF62">
    <property type="entry name" value="GLUTATHIONE HYDROLASE"/>
    <property type="match status" value="1"/>
</dbReference>
<dbReference type="InterPro" id="IPR029055">
    <property type="entry name" value="Ntn_hydrolases_N"/>
</dbReference>
<dbReference type="InterPro" id="IPR043137">
    <property type="entry name" value="GGT_ssub_C"/>
</dbReference>
<organism evidence="4">
    <name type="scientific">Athelia psychrophila</name>
    <dbReference type="NCBI Taxonomy" id="1759441"/>
    <lineage>
        <taxon>Eukaryota</taxon>
        <taxon>Fungi</taxon>
        <taxon>Dikarya</taxon>
        <taxon>Basidiomycota</taxon>
        <taxon>Agaricomycotina</taxon>
        <taxon>Agaricomycetes</taxon>
        <taxon>Agaricomycetidae</taxon>
        <taxon>Atheliales</taxon>
        <taxon>Atheliaceae</taxon>
        <taxon>Athelia</taxon>
    </lineage>
</organism>
<feature type="active site" description="Nucleophile" evidence="1">
    <location>
        <position position="367"/>
    </location>
</feature>
<dbReference type="OrthoDB" id="1081007at2759"/>
<dbReference type="InterPro" id="IPR000101">
    <property type="entry name" value="GGT_peptidase"/>
</dbReference>
<proteinExistence type="predicted"/>
<feature type="binding site" evidence="2">
    <location>
        <begin position="385"/>
        <end position="387"/>
    </location>
    <ligand>
        <name>L-glutamate</name>
        <dbReference type="ChEBI" id="CHEBI:29985"/>
    </ligand>
</feature>
<dbReference type="Pfam" id="PF01019">
    <property type="entry name" value="G_glu_transpept"/>
    <property type="match status" value="1"/>
</dbReference>
<evidence type="ECO:0000256" key="2">
    <source>
        <dbReference type="PIRSR" id="PIRSR600101-2"/>
    </source>
</evidence>
<evidence type="ECO:0000313" key="4">
    <source>
        <dbReference type="EMBL" id="KZP19744.1"/>
    </source>
</evidence>
<dbReference type="EMBL" id="KV417561">
    <property type="protein sequence ID" value="KZP19744.1"/>
    <property type="molecule type" value="Genomic_DNA"/>
</dbReference>
<feature type="binding site" evidence="2">
    <location>
        <position position="453"/>
    </location>
    <ligand>
        <name>L-glutamate</name>
        <dbReference type="ChEBI" id="CHEBI:29985"/>
    </ligand>
</feature>
<sequence>MRYFHSALLCWLSLSLTVGKHGGVATEVAICSDIGVDTLKAGGNAADAIISSALCVGTIAAYHSGLGGGGFMLVRFPSDKGEKGHSYEMVLPAAGNETMYVTNSTTPETLSTIGGLAVGVPGEMRGWEMLHKRHGKLPWKRLFEPAIKVAREGFNITVDLAQALTSLNQSFIIANPLWAEVYAPNGTVLQEGEIAYRKRYADTLELISIHGADSFYTGRIAANIVKAASASGGIITTHDLANYSAIVREPVNITYRNQRIFSTVAPSSGAVVLSALKIFEGYQGNYSDSDPMVNVTTHRLIEATQFAYGQRTQYGDPAFTSNVTALQQYYLEPSVASEVRSKISDNTTYPVPYYDPQNYSILLDHGTSHMAVIDESGMAVSLTTTVNLYWGSQVMTADGIILSSPGQVNSFGFPASPINFISPGKRPQSSIASSIAENLVTGEVTIATGSAGGSRIITATLQELHHYIDQGLTPEEYDALGLPGFPNSTVSYLAGLGYNITYEDLTGSTSHLVARASNGTITAASDPRKAAGRGAAY</sequence>
<dbReference type="FunFam" id="1.10.246.130:FF:000001">
    <property type="entry name" value="Gamma-glutamyltransferase 5 isoform 1"/>
    <property type="match status" value="1"/>
</dbReference>